<organism evidence="2 3">
    <name type="scientific">Luteolibacter flavescens</name>
    <dbReference type="NCBI Taxonomy" id="1859460"/>
    <lineage>
        <taxon>Bacteria</taxon>
        <taxon>Pseudomonadati</taxon>
        <taxon>Verrucomicrobiota</taxon>
        <taxon>Verrucomicrobiia</taxon>
        <taxon>Verrucomicrobiales</taxon>
        <taxon>Verrucomicrobiaceae</taxon>
        <taxon>Luteolibacter</taxon>
    </lineage>
</organism>
<reference evidence="2 3" key="1">
    <citation type="submission" date="2022-10" db="EMBL/GenBank/DDBJ databases">
        <title>Luteolibacter flavescens strain MCCC 1K03193, whole genome shotgun sequencing project.</title>
        <authorList>
            <person name="Zhao G."/>
            <person name="Shen L."/>
        </authorList>
    </citation>
    <scope>NUCLEOTIDE SEQUENCE [LARGE SCALE GENOMIC DNA]</scope>
    <source>
        <strain evidence="2 3">MCCC 1K03193</strain>
    </source>
</reference>
<sequence>MIRAYRLCKTRHVATAFTGDGARIAGGRWNSPGIPVVYASSTLSLATLEVLVHLDDPDAFARLFSWFSVEIPDSLIEVFDESQLPPGWCADETTNSTRAIGDDWARSQRSAVLAVPSIVTSGERNYLINPGHPRTPSIRIASPQAFRPDPRLMKG</sequence>
<keyword evidence="3" id="KW-1185">Reference proteome</keyword>
<proteinExistence type="predicted"/>
<dbReference type="RefSeq" id="WP_264502697.1">
    <property type="nucleotide sequence ID" value="NZ_JAPDDS010000012.1"/>
</dbReference>
<dbReference type="Proteomes" id="UP001207930">
    <property type="component" value="Unassembled WGS sequence"/>
</dbReference>
<dbReference type="SMART" id="SM00953">
    <property type="entry name" value="RES"/>
    <property type="match status" value="1"/>
</dbReference>
<gene>
    <name evidence="2" type="ORF">OKA04_18530</name>
</gene>
<dbReference type="EMBL" id="JAPDDS010000012">
    <property type="protein sequence ID" value="MCW1886742.1"/>
    <property type="molecule type" value="Genomic_DNA"/>
</dbReference>
<accession>A0ABT3FT65</accession>
<evidence type="ECO:0000259" key="1">
    <source>
        <dbReference type="SMART" id="SM00953"/>
    </source>
</evidence>
<evidence type="ECO:0000313" key="2">
    <source>
        <dbReference type="EMBL" id="MCW1886742.1"/>
    </source>
</evidence>
<protein>
    <submittedName>
        <fullName evidence="2">RES family NAD+ phosphorylase</fullName>
    </submittedName>
</protein>
<feature type="domain" description="RES" evidence="1">
    <location>
        <begin position="16"/>
        <end position="142"/>
    </location>
</feature>
<comment type="caution">
    <text evidence="2">The sequence shown here is derived from an EMBL/GenBank/DDBJ whole genome shotgun (WGS) entry which is preliminary data.</text>
</comment>
<dbReference type="Pfam" id="PF08808">
    <property type="entry name" value="RES"/>
    <property type="match status" value="1"/>
</dbReference>
<evidence type="ECO:0000313" key="3">
    <source>
        <dbReference type="Proteomes" id="UP001207930"/>
    </source>
</evidence>
<name>A0ABT3FT65_9BACT</name>
<dbReference type="InterPro" id="IPR014914">
    <property type="entry name" value="RES_dom"/>
</dbReference>